<dbReference type="SUPFAM" id="SSF48431">
    <property type="entry name" value="Lipovitellin-phosvitin complex, superhelical domain"/>
    <property type="match status" value="1"/>
</dbReference>
<proteinExistence type="predicted"/>
<accession>A0ABN8B3R1</accession>
<evidence type="ECO:0000259" key="4">
    <source>
        <dbReference type="PROSITE" id="PS51211"/>
    </source>
</evidence>
<sequence length="1349" mass="154258">MILKYLICIFATTTAVLTSTKDVRILFPEDKQYVYEITAAMSSGTITPREAFTSWTLEGRLHVQVLGNDSQVRFQLTDLKTSVNSKSDGYISYKFEEEARHLKLPWIVDYYKEFCLVESIYLPEEPSWVSNMKRALTLNFQLKRGDGYYTSYELCVHDYSCFTTYLSNGNIVKKYNSLPSSPKLGSSWKSVPWTDPVYKHNQYLWNALPDTTTMTAERTYKLDNRSGLISLKMRGNVTYRTEDLTLFVNTELDIQYEEELQPARLEWPKLIRSGAKHSREECRDPSCGIRETSQAYLKNKFYDILLKISKKGIDADSVVKDPTMIHSLDFINLINTMSQLNYTTLRVLFEDLVLGTSYELETSRNIFLEVLPFAGTDATVRFVKYLVLEEKEKVEDSALLALIRKLPFNTANYSQDLLQELEPFTKLGLDFPQEIRHAAILSFGTMLYQAKRTERVGADYFDNMVVKYLRMYSDCPHYMDRLVWLQGLCNIGYSTQKYTMEIYTDTSKKRNERLWAAFASNYIDNQYYTDEPLKAIELLLPVLTNETEDGQIRMAALHTFLTATTITQNDFIFVHNYVKNSGNKALKRFWYTAIKSLEENRNFDGYKLASVFLPSVSDMVFDLDPDYWATNNVIFSSEDDQSTSMHFLSMADDTGLPSFAGVRLSTAGKRASVYVVAEGVASNMYKRMHAFNEAEMDVEKLIQVLKNLKVWAAKTTEEVHVDFVFKIHEKAVFVAHMNQTRFNSWNLVELAKSVNEFLRLGSHINQQIVYYPSQMELIFPNELGIPVRLQTTSVSFTSIRGNLTTPATDIHIRYQGMSLISLSTFGPLVQSEHAARIQKSMVAHLPIKFNISHTPVGVFNFKTDFMLPIPNGGVVIHTRTQVEKNTKNSVDLHTVRSKENARTHNRSIFSDCENSTFNMKLEHLFTRNIYSMLKYLQPSRLMLRAIPLVVSPPASSCGIIHLHNAAILDVNRGIKATLLIENLASIVDFFSGDKNLLKTSLLLKDFRQDTESSGEILNFEIDFEIKNEDKHIITRVEFNSTDSIKTFIENNDYLYVGDRHTALDTKHKSHITAGYYTTEDNNVTTSLSIYIDTAQDATGEKRIDVRFSHDINSLFYPFTYLILPFCAKHDQASRMKDMQLPQDIWVPLYLACISESFKMPFVNLAVSNTQISAVLKDGLTSVKVTNSPDMRLKSPEIVWWVDNWITLKKMTTFGLYKECRFQGSTVQKLDGSVHSFQTDREEMVALADCTGLPRFAVLRQKSGDVKVYAGGKSVSTKLQGNGSWDIKGDDTMKYFRITTLFDGVKIQSKGSGIQVYNRINETVILVPNSHLHSICGECTHVLNDKEKLN</sequence>
<feature type="signal peptide" evidence="3">
    <location>
        <begin position="1"/>
        <end position="18"/>
    </location>
</feature>
<dbReference type="Gene3D" id="1.25.10.20">
    <property type="entry name" value="Vitellinogen, superhelical"/>
    <property type="match status" value="1"/>
</dbReference>
<dbReference type="InterPro" id="IPR001747">
    <property type="entry name" value="Vitellogenin_N"/>
</dbReference>
<dbReference type="InterPro" id="IPR015816">
    <property type="entry name" value="Vitellinogen_b-sht_N"/>
</dbReference>
<reference evidence="5" key="1">
    <citation type="submission" date="2021-12" db="EMBL/GenBank/DDBJ databases">
        <authorList>
            <person name="King R."/>
        </authorList>
    </citation>
    <scope>NUCLEOTIDE SEQUENCE</scope>
</reference>
<dbReference type="InterPro" id="IPR011030">
    <property type="entry name" value="Lipovitellin_superhlx_dom"/>
</dbReference>
<dbReference type="InterPro" id="IPR015255">
    <property type="entry name" value="Vitellinogen_open_b-sht"/>
</dbReference>
<feature type="chain" id="PRO_5047356052" description="Vitellogenin domain-containing protein" evidence="3">
    <location>
        <begin position="19"/>
        <end position="1349"/>
    </location>
</feature>
<dbReference type="PANTHER" id="PTHR23345">
    <property type="entry name" value="VITELLOGENIN-RELATED"/>
    <property type="match status" value="1"/>
</dbReference>
<evidence type="ECO:0000313" key="5">
    <source>
        <dbReference type="EMBL" id="CAH0403805.1"/>
    </source>
</evidence>
<protein>
    <recommendedName>
        <fullName evidence="4">Vitellogenin domain-containing protein</fullName>
    </recommendedName>
</protein>
<dbReference type="Pfam" id="PF09172">
    <property type="entry name" value="Vit_open_b-sht"/>
    <property type="match status" value="1"/>
</dbReference>
<dbReference type="EMBL" id="OU963919">
    <property type="protein sequence ID" value="CAH0403805.1"/>
    <property type="molecule type" value="Genomic_DNA"/>
</dbReference>
<evidence type="ECO:0000313" key="6">
    <source>
        <dbReference type="Proteomes" id="UP001153292"/>
    </source>
</evidence>
<dbReference type="Gene3D" id="2.30.230.10">
    <property type="entry name" value="Lipovitellin, beta-sheet shell regions, chain A"/>
    <property type="match status" value="1"/>
</dbReference>
<name>A0ABN8B3R1_CHISP</name>
<keyword evidence="1 3" id="KW-0732">Signal</keyword>
<dbReference type="Proteomes" id="UP001153292">
    <property type="component" value="Chromosome 26"/>
</dbReference>
<dbReference type="SMART" id="SM00638">
    <property type="entry name" value="LPD_N"/>
    <property type="match status" value="1"/>
</dbReference>
<dbReference type="SUPFAM" id="SSF56968">
    <property type="entry name" value="Lipovitellin-phosvitin complex, beta-sheet shell regions"/>
    <property type="match status" value="2"/>
</dbReference>
<dbReference type="PROSITE" id="PS51211">
    <property type="entry name" value="VITELLOGENIN"/>
    <property type="match status" value="1"/>
</dbReference>
<evidence type="ECO:0000256" key="2">
    <source>
        <dbReference type="PROSITE-ProRule" id="PRU00557"/>
    </source>
</evidence>
<evidence type="ECO:0000256" key="1">
    <source>
        <dbReference type="ARBA" id="ARBA00022729"/>
    </source>
</evidence>
<comment type="caution">
    <text evidence="2">Lacks conserved residue(s) required for the propagation of feature annotation.</text>
</comment>
<keyword evidence="6" id="KW-1185">Reference proteome</keyword>
<organism evidence="5 6">
    <name type="scientific">Chilo suppressalis</name>
    <name type="common">Asiatic rice borer moth</name>
    <dbReference type="NCBI Taxonomy" id="168631"/>
    <lineage>
        <taxon>Eukaryota</taxon>
        <taxon>Metazoa</taxon>
        <taxon>Ecdysozoa</taxon>
        <taxon>Arthropoda</taxon>
        <taxon>Hexapoda</taxon>
        <taxon>Insecta</taxon>
        <taxon>Pterygota</taxon>
        <taxon>Neoptera</taxon>
        <taxon>Endopterygota</taxon>
        <taxon>Lepidoptera</taxon>
        <taxon>Glossata</taxon>
        <taxon>Ditrysia</taxon>
        <taxon>Pyraloidea</taxon>
        <taxon>Crambidae</taxon>
        <taxon>Crambinae</taxon>
        <taxon>Chilo</taxon>
    </lineage>
</organism>
<dbReference type="InterPro" id="IPR015819">
    <property type="entry name" value="Lipid_transp_b-sht_shell"/>
</dbReference>
<dbReference type="PANTHER" id="PTHR23345:SF33">
    <property type="entry name" value="CROSSVEINLESS D"/>
    <property type="match status" value="1"/>
</dbReference>
<dbReference type="Pfam" id="PF01347">
    <property type="entry name" value="Vitellogenin_N"/>
    <property type="match status" value="1"/>
</dbReference>
<feature type="domain" description="Vitellogenin" evidence="4">
    <location>
        <begin position="27"/>
        <end position="668"/>
    </location>
</feature>
<evidence type="ECO:0000256" key="3">
    <source>
        <dbReference type="SAM" id="SignalP"/>
    </source>
</evidence>
<gene>
    <name evidence="5" type="ORF">CHILSU_LOCUS7094</name>
</gene>
<dbReference type="InterPro" id="IPR050733">
    <property type="entry name" value="Vitellogenin/Apolipophorin"/>
</dbReference>